<organism evidence="1 2">
    <name type="scientific">Pseudonocardia petroleophila</name>
    <dbReference type="NCBI Taxonomy" id="37331"/>
    <lineage>
        <taxon>Bacteria</taxon>
        <taxon>Bacillati</taxon>
        <taxon>Actinomycetota</taxon>
        <taxon>Actinomycetes</taxon>
        <taxon>Pseudonocardiales</taxon>
        <taxon>Pseudonocardiaceae</taxon>
        <taxon>Pseudonocardia</taxon>
    </lineage>
</organism>
<evidence type="ECO:0000313" key="1">
    <source>
        <dbReference type="EMBL" id="QNG50947.1"/>
    </source>
</evidence>
<dbReference type="EMBL" id="CP060131">
    <property type="protein sequence ID" value="QNG50947.1"/>
    <property type="molecule type" value="Genomic_DNA"/>
</dbReference>
<proteinExistence type="predicted"/>
<evidence type="ECO:0000313" key="2">
    <source>
        <dbReference type="Proteomes" id="UP000515728"/>
    </source>
</evidence>
<name>A0A7G7MDT6_9PSEU</name>
<reference evidence="1 2" key="1">
    <citation type="submission" date="2020-08" db="EMBL/GenBank/DDBJ databases">
        <authorList>
            <person name="Mo P."/>
        </authorList>
    </citation>
    <scope>NUCLEOTIDE SEQUENCE [LARGE SCALE GENOMIC DNA]</scope>
    <source>
        <strain evidence="1 2">CGMCC 4.1532</strain>
    </source>
</reference>
<dbReference type="KEGG" id="ppel:H6H00_22530"/>
<accession>A0A7G7MDT6</accession>
<sequence length="70" mass="7713">MNPKTMLGAVLVGAGLVLALVLPELRYLWFEGRPLGILLAVIGAFELFDGYRRERSGKDVDAGRERPDRG</sequence>
<dbReference type="AlphaFoldDB" id="A0A7G7MDT6"/>
<protein>
    <submittedName>
        <fullName evidence="1">Uncharacterized protein</fullName>
    </submittedName>
</protein>
<keyword evidence="2" id="KW-1185">Reference proteome</keyword>
<dbReference type="Proteomes" id="UP000515728">
    <property type="component" value="Chromosome"/>
</dbReference>
<gene>
    <name evidence="1" type="ORF">H6H00_22530</name>
</gene>
<dbReference type="RefSeq" id="WP_185717708.1">
    <property type="nucleotide sequence ID" value="NZ_BAAAWI010000001.1"/>
</dbReference>